<proteinExistence type="predicted"/>
<keyword evidence="2" id="KW-1185">Reference proteome</keyword>
<organism evidence="1 2">
    <name type="scientific">Actinomadura violacea</name>
    <dbReference type="NCBI Taxonomy" id="2819934"/>
    <lineage>
        <taxon>Bacteria</taxon>
        <taxon>Bacillati</taxon>
        <taxon>Actinomycetota</taxon>
        <taxon>Actinomycetes</taxon>
        <taxon>Streptosporangiales</taxon>
        <taxon>Thermomonosporaceae</taxon>
        <taxon>Actinomadura</taxon>
    </lineage>
</organism>
<dbReference type="EMBL" id="JAGEPF010000040">
    <property type="protein sequence ID" value="MBO2464967.1"/>
    <property type="molecule type" value="Genomic_DNA"/>
</dbReference>
<dbReference type="RefSeq" id="WP_208251830.1">
    <property type="nucleotide sequence ID" value="NZ_JAGEPF010000040.1"/>
</dbReference>
<evidence type="ECO:0000313" key="2">
    <source>
        <dbReference type="Proteomes" id="UP000680206"/>
    </source>
</evidence>
<evidence type="ECO:0000313" key="1">
    <source>
        <dbReference type="EMBL" id="MBO2464967.1"/>
    </source>
</evidence>
<comment type="caution">
    <text evidence="1">The sequence shown here is derived from an EMBL/GenBank/DDBJ whole genome shotgun (WGS) entry which is preliminary data.</text>
</comment>
<accession>A0ABS3S7I6</accession>
<sequence>MQLSLDYLPQPTDITTCPVCGLTSTYDVMTQIPGLGWVDNVCIEAEIKAIVNTAPAPRHKDLLAA</sequence>
<reference evidence="1 2" key="1">
    <citation type="submission" date="2021-03" db="EMBL/GenBank/DDBJ databases">
        <title>Actinomadura violae sp. nov., isolated from lichen in Thailand.</title>
        <authorList>
            <person name="Kanchanasin P."/>
            <person name="Saeng-In P."/>
            <person name="Phongsopitanun W."/>
            <person name="Yuki M."/>
            <person name="Kudo T."/>
            <person name="Ohkuma M."/>
            <person name="Tanasupawat S."/>
        </authorList>
    </citation>
    <scope>NUCLEOTIDE SEQUENCE [LARGE SCALE GENOMIC DNA]</scope>
    <source>
        <strain evidence="1 2">LCR2-06</strain>
    </source>
</reference>
<protein>
    <submittedName>
        <fullName evidence="1">Uncharacterized protein</fullName>
    </submittedName>
</protein>
<name>A0ABS3S7I6_9ACTN</name>
<gene>
    <name evidence="1" type="ORF">J4709_46120</name>
</gene>
<dbReference type="Proteomes" id="UP000680206">
    <property type="component" value="Unassembled WGS sequence"/>
</dbReference>